<dbReference type="Gene3D" id="1.20.58.220">
    <property type="entry name" value="Phosphate transport system protein phou homolog 2, domain 2"/>
    <property type="match status" value="1"/>
</dbReference>
<keyword evidence="11" id="KW-1185">Reference proteome</keyword>
<evidence type="ECO:0000256" key="5">
    <source>
        <dbReference type="ARBA" id="ARBA00022490"/>
    </source>
</evidence>
<gene>
    <name evidence="10" type="ORF">AQPE_2529</name>
</gene>
<keyword evidence="4 8" id="KW-0813">Transport</keyword>
<evidence type="ECO:0000256" key="2">
    <source>
        <dbReference type="ARBA" id="ARBA00008107"/>
    </source>
</evidence>
<feature type="domain" description="PhoU" evidence="9">
    <location>
        <begin position="122"/>
        <end position="205"/>
    </location>
</feature>
<proteinExistence type="inferred from homology"/>
<accession>A0A5K7SA94</accession>
<keyword evidence="6 8" id="KW-0592">Phosphate transport</keyword>
<evidence type="ECO:0000256" key="6">
    <source>
        <dbReference type="ARBA" id="ARBA00022592"/>
    </source>
</evidence>
<dbReference type="SUPFAM" id="SSF109755">
    <property type="entry name" value="PhoU-like"/>
    <property type="match status" value="1"/>
</dbReference>
<sequence>MENRIFDSELEKLEHKVVQMCSQVNQQINDALTALKEYDLKLAKKVINDDNAVDTLDVKIDRLCQKIFALQQPVASDLRYILSALKINNDLERVGDHAVSIAKRIEPLEDYRQLVADLGVENVSEITTLLFADVVELVKTHDLEYCQKIYRRSALLKEGCETIAAKILSEMMHKSEVVVVASNILIIVNLIERIASYSNNIAESITFVVEGEIVKHKKNIQ</sequence>
<comment type="subunit">
    <text evidence="3 8">Homodimer.</text>
</comment>
<evidence type="ECO:0000313" key="10">
    <source>
        <dbReference type="EMBL" id="BBE18367.1"/>
    </source>
</evidence>
<dbReference type="EMBL" id="AP018694">
    <property type="protein sequence ID" value="BBE18367.1"/>
    <property type="molecule type" value="Genomic_DNA"/>
</dbReference>
<dbReference type="InterPro" id="IPR028366">
    <property type="entry name" value="PhoU"/>
</dbReference>
<dbReference type="FunFam" id="1.20.58.220:FF:000004">
    <property type="entry name" value="Phosphate-specific transport system accessory protein PhoU"/>
    <property type="match status" value="1"/>
</dbReference>
<dbReference type="RefSeq" id="WP_318351279.1">
    <property type="nucleotide sequence ID" value="NZ_AP018694.1"/>
</dbReference>
<comment type="subcellular location">
    <subcellularLocation>
        <location evidence="1 8">Cytoplasm</location>
    </subcellularLocation>
</comment>
<evidence type="ECO:0000256" key="4">
    <source>
        <dbReference type="ARBA" id="ARBA00022448"/>
    </source>
</evidence>
<evidence type="ECO:0000256" key="8">
    <source>
        <dbReference type="PIRNR" id="PIRNR003107"/>
    </source>
</evidence>
<evidence type="ECO:0000313" key="11">
    <source>
        <dbReference type="Proteomes" id="UP001193389"/>
    </source>
</evidence>
<dbReference type="InterPro" id="IPR038078">
    <property type="entry name" value="PhoU-like_sf"/>
</dbReference>
<evidence type="ECO:0000256" key="7">
    <source>
        <dbReference type="ARBA" id="ARBA00056181"/>
    </source>
</evidence>
<evidence type="ECO:0000256" key="1">
    <source>
        <dbReference type="ARBA" id="ARBA00004496"/>
    </source>
</evidence>
<name>A0A5K7SA94_9BACT</name>
<dbReference type="NCBIfam" id="TIGR02135">
    <property type="entry name" value="phoU_full"/>
    <property type="match status" value="1"/>
</dbReference>
<evidence type="ECO:0000256" key="3">
    <source>
        <dbReference type="ARBA" id="ARBA00011738"/>
    </source>
</evidence>
<evidence type="ECO:0000259" key="9">
    <source>
        <dbReference type="Pfam" id="PF01895"/>
    </source>
</evidence>
<dbReference type="InterPro" id="IPR026022">
    <property type="entry name" value="PhoU_dom"/>
</dbReference>
<dbReference type="Proteomes" id="UP001193389">
    <property type="component" value="Chromosome"/>
</dbReference>
<dbReference type="GO" id="GO:0045936">
    <property type="term" value="P:negative regulation of phosphate metabolic process"/>
    <property type="evidence" value="ECO:0007669"/>
    <property type="project" value="InterPro"/>
</dbReference>
<feature type="domain" description="PhoU" evidence="9">
    <location>
        <begin position="18"/>
        <end position="105"/>
    </location>
</feature>
<dbReference type="Pfam" id="PF01895">
    <property type="entry name" value="PhoU"/>
    <property type="match status" value="2"/>
</dbReference>
<dbReference type="GO" id="GO:0030643">
    <property type="term" value="P:intracellular phosphate ion homeostasis"/>
    <property type="evidence" value="ECO:0007669"/>
    <property type="project" value="InterPro"/>
</dbReference>
<dbReference type="PIRSF" id="PIRSF003107">
    <property type="entry name" value="PhoU"/>
    <property type="match status" value="1"/>
</dbReference>
<organism evidence="10 11">
    <name type="scientific">Aquipluma nitroreducens</name>
    <dbReference type="NCBI Taxonomy" id="2010828"/>
    <lineage>
        <taxon>Bacteria</taxon>
        <taxon>Pseudomonadati</taxon>
        <taxon>Bacteroidota</taxon>
        <taxon>Bacteroidia</taxon>
        <taxon>Marinilabiliales</taxon>
        <taxon>Prolixibacteraceae</taxon>
        <taxon>Aquipluma</taxon>
    </lineage>
</organism>
<dbReference type="PANTHER" id="PTHR42930">
    <property type="entry name" value="PHOSPHATE-SPECIFIC TRANSPORT SYSTEM ACCESSORY PROTEIN PHOU"/>
    <property type="match status" value="1"/>
</dbReference>
<protein>
    <recommendedName>
        <fullName evidence="8">Phosphate-specific transport system accessory protein PhoU</fullName>
    </recommendedName>
</protein>
<dbReference type="GO" id="GO:0006817">
    <property type="term" value="P:phosphate ion transport"/>
    <property type="evidence" value="ECO:0007669"/>
    <property type="project" value="UniProtKB-KW"/>
</dbReference>
<dbReference type="KEGG" id="anf:AQPE_2529"/>
<comment type="function">
    <text evidence="7 8">Plays a role in the regulation of phosphate uptake.</text>
</comment>
<reference evidence="10" key="1">
    <citation type="journal article" date="2020" name="Int. J. Syst. Evol. Microbiol.">
        <title>Aquipluma nitroreducens gen. nov. sp. nov., a novel facultatively anaerobic bacterium isolated from a freshwater lake.</title>
        <authorList>
            <person name="Watanabe M."/>
            <person name="Kojima H."/>
            <person name="Fukui M."/>
        </authorList>
    </citation>
    <scope>NUCLEOTIDE SEQUENCE</scope>
    <source>
        <strain evidence="10">MeG22</strain>
    </source>
</reference>
<comment type="similarity">
    <text evidence="2 8">Belongs to the PhoU family.</text>
</comment>
<dbReference type="PANTHER" id="PTHR42930:SF3">
    <property type="entry name" value="PHOSPHATE-SPECIFIC TRANSPORT SYSTEM ACCESSORY PROTEIN PHOU"/>
    <property type="match status" value="1"/>
</dbReference>
<dbReference type="AlphaFoldDB" id="A0A5K7SA94"/>
<keyword evidence="5 8" id="KW-0963">Cytoplasm</keyword>
<dbReference type="GO" id="GO:0005737">
    <property type="term" value="C:cytoplasm"/>
    <property type="evidence" value="ECO:0007669"/>
    <property type="project" value="UniProtKB-SubCell"/>
</dbReference>